<keyword evidence="2" id="KW-1185">Reference proteome</keyword>
<evidence type="ECO:0000313" key="2">
    <source>
        <dbReference type="Proteomes" id="UP001057402"/>
    </source>
</evidence>
<dbReference type="EMBL" id="CM042883">
    <property type="protein sequence ID" value="KAI4371676.1"/>
    <property type="molecule type" value="Genomic_DNA"/>
</dbReference>
<dbReference type="Proteomes" id="UP001057402">
    <property type="component" value="Chromosome 4"/>
</dbReference>
<protein>
    <submittedName>
        <fullName evidence="1">Uncharacterized protein</fullName>
    </submittedName>
</protein>
<accession>A0ACB9R1I2</accession>
<reference evidence="2" key="1">
    <citation type="journal article" date="2023" name="Front. Plant Sci.">
        <title>Chromosomal-level genome assembly of Melastoma candidum provides insights into trichome evolution.</title>
        <authorList>
            <person name="Zhong Y."/>
            <person name="Wu W."/>
            <person name="Sun C."/>
            <person name="Zou P."/>
            <person name="Liu Y."/>
            <person name="Dai S."/>
            <person name="Zhou R."/>
        </authorList>
    </citation>
    <scope>NUCLEOTIDE SEQUENCE [LARGE SCALE GENOMIC DNA]</scope>
</reference>
<comment type="caution">
    <text evidence="1">The sequence shown here is derived from an EMBL/GenBank/DDBJ whole genome shotgun (WGS) entry which is preliminary data.</text>
</comment>
<evidence type="ECO:0000313" key="1">
    <source>
        <dbReference type="EMBL" id="KAI4371676.1"/>
    </source>
</evidence>
<proteinExistence type="predicted"/>
<sequence length="365" mass="40364">MAEEFYTASAGLHGGNWWSSPRDSMYPSSGISSPCFLDVSNLYLPVDYVKCGRICDDYGGIDKPGYPAWDHDFSTERTANGYSSTNLPYWNQTLFEDGEKLAELESYASNPMEFSLEDSSALAQSFLFRASELCSGRGTYADDFNERNQAASSEYHFSKLERVSPPSFTNVRSNSKTSGINNTRPSNTTATVESKATDIRPWTVDSQAQRGLSTQLRNDVGGKKKEVNSSTKRSTNMVESGLKRPRTETPSPLPTFKVRKEKLGDRITALQQLVSPFGKTDTASVLHEAIDYIKFLHDQVHVLSSPYMKNGRPQGFPANGGGFSRRELRSQGLCLVPVSSTFPIVCEAPGDFWTPKATLVGSNFR</sequence>
<name>A0ACB9R1I2_9MYRT</name>
<organism evidence="1 2">
    <name type="scientific">Melastoma candidum</name>
    <dbReference type="NCBI Taxonomy" id="119954"/>
    <lineage>
        <taxon>Eukaryota</taxon>
        <taxon>Viridiplantae</taxon>
        <taxon>Streptophyta</taxon>
        <taxon>Embryophyta</taxon>
        <taxon>Tracheophyta</taxon>
        <taxon>Spermatophyta</taxon>
        <taxon>Magnoliopsida</taxon>
        <taxon>eudicotyledons</taxon>
        <taxon>Gunneridae</taxon>
        <taxon>Pentapetalae</taxon>
        <taxon>rosids</taxon>
        <taxon>malvids</taxon>
        <taxon>Myrtales</taxon>
        <taxon>Melastomataceae</taxon>
        <taxon>Melastomatoideae</taxon>
        <taxon>Melastomateae</taxon>
        <taxon>Melastoma</taxon>
    </lineage>
</organism>
<gene>
    <name evidence="1" type="ORF">MLD38_010002</name>
</gene>